<dbReference type="RefSeq" id="WP_261500005.1">
    <property type="nucleotide sequence ID" value="NZ_JAODYH010000004.1"/>
</dbReference>
<dbReference type="Proteomes" id="UP001525968">
    <property type="component" value="Unassembled WGS sequence"/>
</dbReference>
<evidence type="ECO:0000313" key="2">
    <source>
        <dbReference type="Proteomes" id="UP001525968"/>
    </source>
</evidence>
<evidence type="ECO:0000313" key="1">
    <source>
        <dbReference type="EMBL" id="MCT9810866.1"/>
    </source>
</evidence>
<organism evidence="1 2">
    <name type="scientific">Acidovorax bellezanensis</name>
    <dbReference type="NCBI Taxonomy" id="2976702"/>
    <lineage>
        <taxon>Bacteria</taxon>
        <taxon>Pseudomonadati</taxon>
        <taxon>Pseudomonadota</taxon>
        <taxon>Betaproteobacteria</taxon>
        <taxon>Burkholderiales</taxon>
        <taxon>Comamonadaceae</taxon>
        <taxon>Acidovorax</taxon>
    </lineage>
</organism>
<dbReference type="EMBL" id="JAODYH010000004">
    <property type="protein sequence ID" value="MCT9810866.1"/>
    <property type="molecule type" value="Genomic_DNA"/>
</dbReference>
<protein>
    <submittedName>
        <fullName evidence="1">Uncharacterized protein</fullName>
    </submittedName>
</protein>
<name>A0ABT2PK45_9BURK</name>
<sequence length="653" mass="72758">MTSQPEPTIETQRQVTAEKLARQLQTVDRGGLEIEIPSGAQFDLSTTPGTSVDNGKLRFARLEDRNAAAAADAFAELGSPPFDDQAVWTVAYDLWRREIGNPDMASGRFLAAVHPWASILRLATTRITRPSDVFAALHLVQATLPYLDMVDLPEVIALSDAERPHTANDLASGAFYHALSRWFSRKSVAARDMVEMLLTLPLKTRGDLLGAVWMAWFTSDQQASISLLLEVDTRSDLAELHDVTCWIAGRMLAEPSLLAELAPALDAPILLRITGEDIEPRQAGVRAACAVLHLRRTFDEPLRARIAEGDQNAAAYIAQALSRNDEDLLQAGIYFEWLPLCVGLDDGFDWALDELDYSLSKLLNPESPHVEPVLEFLEAWVRAHLGSTAGKREFADRFDACAQALRSHPPLMSRVFTRWMLADGQATANAAAGIVAELRTDGRVTIEFDRTVLDTATEADLLYLVKRMLGFLLEAQQMLSLALSLLDLRNAKARVFPFLRWMLYEELGYDYPGTTSDAVRRRAEQETDADTRELLGSIAMQLDADMAALQALPRLRELAVPMALRRDFAKARDKAMQSSIRDARKQSVFAQLVTHVHIKAGETSFQHQGESWTEPLHFASHSVSFEMPRREVLDPIGSAYRRLQMRTAERDPT</sequence>
<gene>
    <name evidence="1" type="ORF">N0K08_09480</name>
</gene>
<accession>A0ABT2PK45</accession>
<reference evidence="1 2" key="1">
    <citation type="submission" date="2022-09" db="EMBL/GenBank/DDBJ databases">
        <title>Draft genome of isolate Be4.</title>
        <authorList>
            <person name="Sanchez-Castro I."/>
            <person name="Martinez-Rodriguez P."/>
            <person name="Descostes M."/>
            <person name="Merroun M."/>
        </authorList>
    </citation>
    <scope>NUCLEOTIDE SEQUENCE [LARGE SCALE GENOMIC DNA]</scope>
    <source>
        <strain evidence="1 2">Be4</strain>
    </source>
</reference>
<keyword evidence="2" id="KW-1185">Reference proteome</keyword>
<proteinExistence type="predicted"/>
<comment type="caution">
    <text evidence="1">The sequence shown here is derived from an EMBL/GenBank/DDBJ whole genome shotgun (WGS) entry which is preliminary data.</text>
</comment>